<comment type="caution">
    <text evidence="1">The sequence shown here is derived from an EMBL/GenBank/DDBJ whole genome shotgun (WGS) entry which is preliminary data.</text>
</comment>
<dbReference type="EC" id="3.6.4.6" evidence="1"/>
<keyword evidence="1" id="KW-0378">Hydrolase</keyword>
<dbReference type="Proteomes" id="UP001498398">
    <property type="component" value="Unassembled WGS sequence"/>
</dbReference>
<dbReference type="GO" id="GO:0016787">
    <property type="term" value="F:hydrolase activity"/>
    <property type="evidence" value="ECO:0007669"/>
    <property type="project" value="UniProtKB-KW"/>
</dbReference>
<evidence type="ECO:0000313" key="1">
    <source>
        <dbReference type="EMBL" id="KAK7470275.1"/>
    </source>
</evidence>
<reference evidence="1 2" key="1">
    <citation type="submission" date="2024-01" db="EMBL/GenBank/DDBJ databases">
        <title>A draft genome for the cacao thread blight pathogen Marasmiellus scandens.</title>
        <authorList>
            <person name="Baruah I.K."/>
            <person name="Leung J."/>
            <person name="Bukari Y."/>
            <person name="Amoako-Attah I."/>
            <person name="Meinhardt L.W."/>
            <person name="Bailey B.A."/>
            <person name="Cohen S.P."/>
        </authorList>
    </citation>
    <scope>NUCLEOTIDE SEQUENCE [LARGE SCALE GENOMIC DNA]</scope>
    <source>
        <strain evidence="1 2">GH-19</strain>
    </source>
</reference>
<evidence type="ECO:0000313" key="2">
    <source>
        <dbReference type="Proteomes" id="UP001498398"/>
    </source>
</evidence>
<gene>
    <name evidence="1" type="primary">SEC18_1</name>
    <name evidence="1" type="ORF">VKT23_001707</name>
</gene>
<keyword evidence="2" id="KW-1185">Reference proteome</keyword>
<organism evidence="1 2">
    <name type="scientific">Marasmiellus scandens</name>
    <dbReference type="NCBI Taxonomy" id="2682957"/>
    <lineage>
        <taxon>Eukaryota</taxon>
        <taxon>Fungi</taxon>
        <taxon>Dikarya</taxon>
        <taxon>Basidiomycota</taxon>
        <taxon>Agaricomycotina</taxon>
        <taxon>Agaricomycetes</taxon>
        <taxon>Agaricomycetidae</taxon>
        <taxon>Agaricales</taxon>
        <taxon>Marasmiineae</taxon>
        <taxon>Omphalotaceae</taxon>
        <taxon>Marasmiellus</taxon>
    </lineage>
</organism>
<proteinExistence type="predicted"/>
<dbReference type="EMBL" id="JBANRG010000002">
    <property type="protein sequence ID" value="KAK7470275.1"/>
    <property type="molecule type" value="Genomic_DNA"/>
</dbReference>
<sequence>MRRIPMEILRSGQLFVLQVRTSTRTPLVSVLLHDPSGSEKTALAAPIKYHNTLSDDPTMVSGEMREVLLSTRATTRVAASSSILTEIGLSEVFESKPRVPRQPNLSTESLFALNEERRQAIRMLEGAMPAPTLKEEDSLRMHIGIKKLLSTTEMAG</sequence>
<accession>A0ABR1K2A7</accession>
<protein>
    <submittedName>
        <fullName evidence="1">Transport between ER and Golgi ATPase protein</fullName>
        <ecNumber evidence="1">3.6.4.6</ecNumber>
    </submittedName>
</protein>
<name>A0ABR1K2A7_9AGAR</name>